<evidence type="ECO:0000313" key="12">
    <source>
        <dbReference type="EMBL" id="GFO59614.1"/>
    </source>
</evidence>
<evidence type="ECO:0000256" key="8">
    <source>
        <dbReference type="ARBA" id="ARBA00023014"/>
    </source>
</evidence>
<dbReference type="CDD" id="cd01335">
    <property type="entry name" value="Radical_SAM"/>
    <property type="match status" value="1"/>
</dbReference>
<keyword evidence="9 10" id="KW-0143">Chaperone</keyword>
<evidence type="ECO:0000256" key="1">
    <source>
        <dbReference type="ARBA" id="ARBA00001966"/>
    </source>
</evidence>
<keyword evidence="4 10" id="KW-0349">Heme</keyword>
<dbReference type="NCBIfam" id="TIGR00539">
    <property type="entry name" value="hemN_rel"/>
    <property type="match status" value="1"/>
</dbReference>
<evidence type="ECO:0000256" key="10">
    <source>
        <dbReference type="RuleBase" id="RU364116"/>
    </source>
</evidence>
<dbReference type="PROSITE" id="PS51918">
    <property type="entry name" value="RADICAL_SAM"/>
    <property type="match status" value="1"/>
</dbReference>
<evidence type="ECO:0000256" key="5">
    <source>
        <dbReference type="ARBA" id="ARBA00022691"/>
    </source>
</evidence>
<comment type="caution">
    <text evidence="12">The sequence shown here is derived from an EMBL/GenBank/DDBJ whole genome shotgun (WGS) entry which is preliminary data.</text>
</comment>
<dbReference type="Pfam" id="PF04055">
    <property type="entry name" value="Radical_SAM"/>
    <property type="match status" value="1"/>
</dbReference>
<protein>
    <recommendedName>
        <fullName evidence="3 10">Heme chaperone HemW</fullName>
    </recommendedName>
</protein>
<keyword evidence="8 10" id="KW-0411">Iron-sulfur</keyword>
<accession>A0A6V8MI52</accession>
<name>A0A6V8MI52_9BACT</name>
<dbReference type="InterPro" id="IPR058240">
    <property type="entry name" value="rSAM_sf"/>
</dbReference>
<dbReference type="EMBL" id="BLXX01000005">
    <property type="protein sequence ID" value="GFO59614.1"/>
    <property type="molecule type" value="Genomic_DNA"/>
</dbReference>
<dbReference type="SMART" id="SM00729">
    <property type="entry name" value="Elp3"/>
    <property type="match status" value="1"/>
</dbReference>
<dbReference type="GO" id="GO:0051539">
    <property type="term" value="F:4 iron, 4 sulfur cluster binding"/>
    <property type="evidence" value="ECO:0007669"/>
    <property type="project" value="UniProtKB-UniRule"/>
</dbReference>
<keyword evidence="10" id="KW-0963">Cytoplasm</keyword>
<evidence type="ECO:0000256" key="7">
    <source>
        <dbReference type="ARBA" id="ARBA00023004"/>
    </source>
</evidence>
<evidence type="ECO:0000256" key="2">
    <source>
        <dbReference type="ARBA" id="ARBA00006100"/>
    </source>
</evidence>
<gene>
    <name evidence="12" type="primary">hemN</name>
    <name evidence="12" type="ORF">GMST_19390</name>
</gene>
<evidence type="ECO:0000256" key="9">
    <source>
        <dbReference type="ARBA" id="ARBA00023186"/>
    </source>
</evidence>
<dbReference type="Proteomes" id="UP000556026">
    <property type="component" value="Unassembled WGS sequence"/>
</dbReference>
<evidence type="ECO:0000256" key="3">
    <source>
        <dbReference type="ARBA" id="ARBA00017228"/>
    </source>
</evidence>
<dbReference type="SFLD" id="SFLDG01065">
    <property type="entry name" value="anaerobic_coproporphyrinogen-I"/>
    <property type="match status" value="1"/>
</dbReference>
<dbReference type="Pfam" id="PF06969">
    <property type="entry name" value="HemN_C"/>
    <property type="match status" value="1"/>
</dbReference>
<dbReference type="SFLD" id="SFLDF00562">
    <property type="entry name" value="HemN-like__clustered_with_heat"/>
    <property type="match status" value="1"/>
</dbReference>
<evidence type="ECO:0000313" key="13">
    <source>
        <dbReference type="Proteomes" id="UP000556026"/>
    </source>
</evidence>
<comment type="subcellular location">
    <subcellularLocation>
        <location evidence="10">Cytoplasm</location>
    </subcellularLocation>
</comment>
<comment type="cofactor">
    <cofactor evidence="1">
        <name>[4Fe-4S] cluster</name>
        <dbReference type="ChEBI" id="CHEBI:49883"/>
    </cofactor>
</comment>
<dbReference type="GO" id="GO:0046872">
    <property type="term" value="F:metal ion binding"/>
    <property type="evidence" value="ECO:0007669"/>
    <property type="project" value="UniProtKB-UniRule"/>
</dbReference>
<proteinExistence type="inferred from homology"/>
<evidence type="ECO:0000256" key="6">
    <source>
        <dbReference type="ARBA" id="ARBA00022723"/>
    </source>
</evidence>
<dbReference type="InterPro" id="IPR034505">
    <property type="entry name" value="Coproporphyrinogen-III_oxidase"/>
</dbReference>
<dbReference type="InterPro" id="IPR007197">
    <property type="entry name" value="rSAM"/>
</dbReference>
<evidence type="ECO:0000259" key="11">
    <source>
        <dbReference type="PROSITE" id="PS51918"/>
    </source>
</evidence>
<evidence type="ECO:0000256" key="4">
    <source>
        <dbReference type="ARBA" id="ARBA00022617"/>
    </source>
</evidence>
<dbReference type="AlphaFoldDB" id="A0A6V8MI52"/>
<keyword evidence="5 10" id="KW-0949">S-adenosyl-L-methionine</keyword>
<dbReference type="InterPro" id="IPR013785">
    <property type="entry name" value="Aldolase_TIM"/>
</dbReference>
<dbReference type="SFLD" id="SFLDF00288">
    <property type="entry name" value="HemN-like__clustered_with_nucl"/>
    <property type="match status" value="1"/>
</dbReference>
<sequence>MIRTGLYIHFPFCLKKCLYCDFNSAASSILAREEYPQLLVREMELRQARLAQPVQATTLYLGGGTPSLMAPAEVAALIDAAAARFSLAPDAEITLEANPGTLTLEKLSGYRSAGVNRISLGIQSFEDRLLEMLGRVHSRQEALDAFEACRKAGFDNVSIDLMHSLPGQSPAQWRQALADGIALAPEHISAYALSVEEETPFEALVESGNLTLPGEEDAAAMFEATAEVLGKGGYRHYEISNFARPGRQSRHNGAYWTRQSYLGFGAGAHSFWNDNGMGERWHNAEGAGEYREAVLSDALPEREREVLNHDQAVSEAFFLGLRVLAGLDLDQLEKDYGASALASRLEIVDRLVAAGQLVREGSRIRLAPQAIIVANRIFAEFL</sequence>
<dbReference type="InterPro" id="IPR010723">
    <property type="entry name" value="HemN_C"/>
</dbReference>
<organism evidence="12 13">
    <name type="scientific">Geomonas silvestris</name>
    <dbReference type="NCBI Taxonomy" id="2740184"/>
    <lineage>
        <taxon>Bacteria</taxon>
        <taxon>Pseudomonadati</taxon>
        <taxon>Thermodesulfobacteriota</taxon>
        <taxon>Desulfuromonadia</taxon>
        <taxon>Geobacterales</taxon>
        <taxon>Geobacteraceae</taxon>
        <taxon>Geomonas</taxon>
    </lineage>
</organism>
<dbReference type="SFLD" id="SFLDS00029">
    <property type="entry name" value="Radical_SAM"/>
    <property type="match status" value="1"/>
</dbReference>
<keyword evidence="13" id="KW-1185">Reference proteome</keyword>
<dbReference type="PANTHER" id="PTHR13932">
    <property type="entry name" value="COPROPORPHYRINIGEN III OXIDASE"/>
    <property type="match status" value="1"/>
</dbReference>
<comment type="similarity">
    <text evidence="2">Belongs to the anaerobic coproporphyrinogen-III oxidase family. HemW subfamily.</text>
</comment>
<dbReference type="SFLD" id="SFLDG01082">
    <property type="entry name" value="B12-binding_domain_containing"/>
    <property type="match status" value="1"/>
</dbReference>
<dbReference type="PANTHER" id="PTHR13932:SF5">
    <property type="entry name" value="RADICAL S-ADENOSYL METHIONINE DOMAIN-CONTAINING PROTEIN 1, MITOCHONDRIAL"/>
    <property type="match status" value="1"/>
</dbReference>
<keyword evidence="10" id="KW-0004">4Fe-4S</keyword>
<keyword evidence="6 10" id="KW-0479">Metal-binding</keyword>
<dbReference type="InterPro" id="IPR004559">
    <property type="entry name" value="HemW-like"/>
</dbReference>
<keyword evidence="7 10" id="KW-0408">Iron</keyword>
<dbReference type="GO" id="GO:0006779">
    <property type="term" value="P:porphyrin-containing compound biosynthetic process"/>
    <property type="evidence" value="ECO:0007669"/>
    <property type="project" value="InterPro"/>
</dbReference>
<dbReference type="GO" id="GO:0004109">
    <property type="term" value="F:coproporphyrinogen oxidase activity"/>
    <property type="evidence" value="ECO:0007669"/>
    <property type="project" value="InterPro"/>
</dbReference>
<dbReference type="SUPFAM" id="SSF102114">
    <property type="entry name" value="Radical SAM enzymes"/>
    <property type="match status" value="1"/>
</dbReference>
<dbReference type="InterPro" id="IPR006638">
    <property type="entry name" value="Elp3/MiaA/NifB-like_rSAM"/>
</dbReference>
<reference evidence="13" key="1">
    <citation type="submission" date="2020-06" db="EMBL/GenBank/DDBJ databases">
        <title>Draft genomic sequence of Geomonas sp. Red330.</title>
        <authorList>
            <person name="Itoh H."/>
            <person name="Zhenxing X."/>
            <person name="Ushijima N."/>
            <person name="Masuda Y."/>
            <person name="Shiratori Y."/>
            <person name="Senoo K."/>
        </authorList>
    </citation>
    <scope>NUCLEOTIDE SEQUENCE [LARGE SCALE GENOMIC DNA]</scope>
    <source>
        <strain evidence="13">Red330</strain>
    </source>
</reference>
<comment type="function">
    <text evidence="10">Probably acts as a heme chaperone, transferring heme to an unknown acceptor. Binds one molecule of heme per monomer, possibly covalently. Binds 1 [4Fe-4S] cluster. The cluster is coordinated with 3 cysteines and an exchangeable S-adenosyl-L-methionine.</text>
</comment>
<dbReference type="GO" id="GO:0005737">
    <property type="term" value="C:cytoplasm"/>
    <property type="evidence" value="ECO:0007669"/>
    <property type="project" value="UniProtKB-SubCell"/>
</dbReference>
<feature type="domain" description="Radical SAM core" evidence="11">
    <location>
        <begin position="1"/>
        <end position="235"/>
    </location>
</feature>
<dbReference type="Gene3D" id="3.20.20.70">
    <property type="entry name" value="Aldolase class I"/>
    <property type="match status" value="1"/>
</dbReference>